<organism evidence="2 3">
    <name type="scientific">Halapricum desulfuricans</name>
    <dbReference type="NCBI Taxonomy" id="2841257"/>
    <lineage>
        <taxon>Archaea</taxon>
        <taxon>Methanobacteriati</taxon>
        <taxon>Methanobacteriota</taxon>
        <taxon>Stenosarchaea group</taxon>
        <taxon>Halobacteria</taxon>
        <taxon>Halobacteriales</taxon>
        <taxon>Haloarculaceae</taxon>
        <taxon>Halapricum</taxon>
    </lineage>
</organism>
<dbReference type="Pfam" id="PF12802">
    <property type="entry name" value="MarR_2"/>
    <property type="match status" value="1"/>
</dbReference>
<dbReference type="GeneID" id="68860479"/>
<dbReference type="CDD" id="cd00090">
    <property type="entry name" value="HTH_ARSR"/>
    <property type="match status" value="1"/>
</dbReference>
<accession>A0A897NFA6</accession>
<reference evidence="2" key="1">
    <citation type="submission" date="2020-11" db="EMBL/GenBank/DDBJ databases">
        <title>Carbohydrate-dependent, anaerobic sulfur respiration: A novel catabolism in halophilic archaea.</title>
        <authorList>
            <person name="Sorokin D.Y."/>
            <person name="Messina E."/>
            <person name="Smedile F."/>
            <person name="La Cono V."/>
            <person name="Hallsworth J.E."/>
            <person name="Yakimov M.M."/>
        </authorList>
    </citation>
    <scope>NUCLEOTIDE SEQUENCE</scope>
    <source>
        <strain evidence="2">HSR-Bgl</strain>
    </source>
</reference>
<gene>
    <name evidence="2" type="primary">marR2</name>
    <name evidence="2" type="ORF">HSBGL_0954</name>
</gene>
<dbReference type="InterPro" id="IPR011991">
    <property type="entry name" value="ArsR-like_HTH"/>
</dbReference>
<dbReference type="SUPFAM" id="SSF46785">
    <property type="entry name" value="Winged helix' DNA-binding domain"/>
    <property type="match status" value="1"/>
</dbReference>
<dbReference type="Proteomes" id="UP000663305">
    <property type="component" value="Chromosome"/>
</dbReference>
<dbReference type="RefSeq" id="WP_229125923.1">
    <property type="nucleotide sequence ID" value="NZ_CP064789.1"/>
</dbReference>
<dbReference type="InterPro" id="IPR036388">
    <property type="entry name" value="WH-like_DNA-bd_sf"/>
</dbReference>
<evidence type="ECO:0000313" key="2">
    <source>
        <dbReference type="EMBL" id="QSG11382.1"/>
    </source>
</evidence>
<dbReference type="GO" id="GO:0003700">
    <property type="term" value="F:DNA-binding transcription factor activity"/>
    <property type="evidence" value="ECO:0007669"/>
    <property type="project" value="InterPro"/>
</dbReference>
<protein>
    <submittedName>
        <fullName evidence="2">Transcriptional regulator, MarR family</fullName>
    </submittedName>
</protein>
<dbReference type="AlphaFoldDB" id="A0A897NFA6"/>
<evidence type="ECO:0000313" key="3">
    <source>
        <dbReference type="Proteomes" id="UP000663305"/>
    </source>
</evidence>
<evidence type="ECO:0000259" key="1">
    <source>
        <dbReference type="Pfam" id="PF12802"/>
    </source>
</evidence>
<dbReference type="EMBL" id="CP064789">
    <property type="protein sequence ID" value="QSG11382.1"/>
    <property type="molecule type" value="Genomic_DNA"/>
</dbReference>
<sequence length="69" mass="8009">MVEIDLNPTDTVILDMLNEGRCTPAYIAAEYDYTRQNVQNRLQRLVEHGYVTKLHQGLYELVEDPRKGT</sequence>
<dbReference type="InterPro" id="IPR036390">
    <property type="entry name" value="WH_DNA-bd_sf"/>
</dbReference>
<dbReference type="InterPro" id="IPR000835">
    <property type="entry name" value="HTH_MarR-typ"/>
</dbReference>
<name>A0A897NFA6_9EURY</name>
<proteinExistence type="predicted"/>
<dbReference type="Gene3D" id="1.10.10.10">
    <property type="entry name" value="Winged helix-like DNA-binding domain superfamily/Winged helix DNA-binding domain"/>
    <property type="match status" value="1"/>
</dbReference>
<feature type="domain" description="HTH marR-type" evidence="1">
    <location>
        <begin position="5"/>
        <end position="53"/>
    </location>
</feature>